<name>A0A0F0HG71_LENAE</name>
<proteinExistence type="predicted"/>
<organism evidence="2 3">
    <name type="scientific">Lentzea aerocolonigenes</name>
    <name type="common">Lechevalieria aerocolonigenes</name>
    <name type="synonym">Saccharothrix aerocolonigenes</name>
    <dbReference type="NCBI Taxonomy" id="68170"/>
    <lineage>
        <taxon>Bacteria</taxon>
        <taxon>Bacillati</taxon>
        <taxon>Actinomycetota</taxon>
        <taxon>Actinomycetes</taxon>
        <taxon>Pseudonocardiales</taxon>
        <taxon>Pseudonocardiaceae</taxon>
        <taxon>Lentzea</taxon>
    </lineage>
</organism>
<reference evidence="2 3" key="1">
    <citation type="submission" date="2015-02" db="EMBL/GenBank/DDBJ databases">
        <authorList>
            <person name="Ju K.-S."/>
            <person name="Doroghazi J.R."/>
            <person name="Metcalf W."/>
        </authorList>
    </citation>
    <scope>NUCLEOTIDE SEQUENCE [LARGE SCALE GENOMIC DNA]</scope>
    <source>
        <strain evidence="2 3">NRRL B-16140</strain>
    </source>
</reference>
<comment type="caution">
    <text evidence="2">The sequence shown here is derived from an EMBL/GenBank/DDBJ whole genome shotgun (WGS) entry which is preliminary data.</text>
</comment>
<dbReference type="STRING" id="68170.GCA_000974445_01006"/>
<dbReference type="OrthoDB" id="9967161at2"/>
<protein>
    <submittedName>
        <fullName evidence="2">Uncharacterized protein</fullName>
    </submittedName>
</protein>
<evidence type="ECO:0000313" key="2">
    <source>
        <dbReference type="EMBL" id="KJK52653.1"/>
    </source>
</evidence>
<gene>
    <name evidence="2" type="ORF">UK23_03365</name>
</gene>
<evidence type="ECO:0000313" key="3">
    <source>
        <dbReference type="Proteomes" id="UP000033393"/>
    </source>
</evidence>
<feature type="compositionally biased region" description="Pro residues" evidence="1">
    <location>
        <begin position="107"/>
        <end position="117"/>
    </location>
</feature>
<dbReference type="RefSeq" id="WP_045309851.1">
    <property type="nucleotide sequence ID" value="NZ_JYJG01000010.1"/>
</dbReference>
<dbReference type="EMBL" id="JYJG01000010">
    <property type="protein sequence ID" value="KJK52653.1"/>
    <property type="molecule type" value="Genomic_DNA"/>
</dbReference>
<sequence>MSVQDEVRALEARFEATNREHSERAELAGRKVDQTLAEAKEKNEQNLANAAKVATRLHEMAGRQKAAGGWGTAAATDKKSGEFAFGTEEDEEQDDMPGFRPGGWAPPSSPAPTPEPVAPVYQAPSPPPAPPAPPVRQPPAVRRPQRPVVDDDDDLSNQSWLS</sequence>
<feature type="region of interest" description="Disordered" evidence="1">
    <location>
        <begin position="59"/>
        <end position="162"/>
    </location>
</feature>
<accession>A0A0F0HG71</accession>
<dbReference type="Proteomes" id="UP000033393">
    <property type="component" value="Unassembled WGS sequence"/>
</dbReference>
<dbReference type="AlphaFoldDB" id="A0A0F0HG71"/>
<dbReference type="PATRIC" id="fig|68170.10.peg.3849"/>
<feature type="compositionally biased region" description="Pro residues" evidence="1">
    <location>
        <begin position="124"/>
        <end position="137"/>
    </location>
</feature>
<keyword evidence="3" id="KW-1185">Reference proteome</keyword>
<evidence type="ECO:0000256" key="1">
    <source>
        <dbReference type="SAM" id="MobiDB-lite"/>
    </source>
</evidence>